<dbReference type="GO" id="GO:0030964">
    <property type="term" value="C:NADH dehydrogenase complex"/>
    <property type="evidence" value="ECO:0007669"/>
    <property type="project" value="TreeGrafter"/>
</dbReference>
<comment type="catalytic activity">
    <reaction evidence="8 9">
        <text>a ubiquinone + NADH + 5 H(+)(in) = a ubiquinol + NAD(+) + 4 H(+)(out)</text>
        <dbReference type="Rhea" id="RHEA:29091"/>
        <dbReference type="Rhea" id="RHEA-COMP:9565"/>
        <dbReference type="Rhea" id="RHEA-COMP:9566"/>
        <dbReference type="ChEBI" id="CHEBI:15378"/>
        <dbReference type="ChEBI" id="CHEBI:16389"/>
        <dbReference type="ChEBI" id="CHEBI:17976"/>
        <dbReference type="ChEBI" id="CHEBI:57540"/>
        <dbReference type="ChEBI" id="CHEBI:57945"/>
        <dbReference type="EC" id="7.1.1.2"/>
    </reaction>
</comment>
<evidence type="ECO:0000256" key="7">
    <source>
        <dbReference type="ARBA" id="ARBA00023136"/>
    </source>
</evidence>
<keyword evidence="9 10" id="KW-0496">Mitochondrion</keyword>
<comment type="similarity">
    <text evidence="2 9">Belongs to the complex I subunit 3 family.</text>
</comment>
<comment type="function">
    <text evidence="9">Core subunit of the mitochondrial membrane respiratory chain NADH dehydrogenase (Complex I) which catalyzes electron transfer from NADH through the respiratory chain, using ubiquinone as an electron acceptor. Essential for the catalytic activity of complex I.</text>
</comment>
<organism evidence="10">
    <name type="scientific">Lepas anserifera</name>
    <dbReference type="NCBI Taxonomy" id="245079"/>
    <lineage>
        <taxon>Eukaryota</taxon>
        <taxon>Metazoa</taxon>
        <taxon>Ecdysozoa</taxon>
        <taxon>Arthropoda</taxon>
        <taxon>Crustacea</taxon>
        <taxon>Multicrustacea</taxon>
        <taxon>Cirripedia</taxon>
        <taxon>Thoracica</taxon>
        <taxon>Thoracicalcarea</taxon>
        <taxon>Scalpellomorpha</taxon>
        <taxon>Lepadoidea</taxon>
        <taxon>Lepadidae</taxon>
        <taxon>Lepas</taxon>
    </lineage>
</organism>
<keyword evidence="9" id="KW-0830">Ubiquinone</keyword>
<evidence type="ECO:0000256" key="6">
    <source>
        <dbReference type="ARBA" id="ARBA00022989"/>
    </source>
</evidence>
<dbReference type="Gene3D" id="1.20.58.1610">
    <property type="entry name" value="NADH:ubiquinone/plastoquinone oxidoreductase, chain 3"/>
    <property type="match status" value="1"/>
</dbReference>
<geneLocation type="mitochondrion" evidence="10"/>
<protein>
    <recommendedName>
        <fullName evidence="3 9">NADH-ubiquinone oxidoreductase chain 3</fullName>
        <ecNumber evidence="9">7.1.1.2</ecNumber>
    </recommendedName>
</protein>
<keyword evidence="5 9" id="KW-0812">Transmembrane</keyword>
<keyword evidence="9" id="KW-0249">Electron transport</keyword>
<dbReference type="Pfam" id="PF00507">
    <property type="entry name" value="Oxidored_q4"/>
    <property type="match status" value="1"/>
</dbReference>
<keyword evidence="4 9" id="KW-0813">Transport</keyword>
<keyword evidence="9" id="KW-1278">Translocase</keyword>
<evidence type="ECO:0000256" key="4">
    <source>
        <dbReference type="ARBA" id="ARBA00022448"/>
    </source>
</evidence>
<evidence type="ECO:0000256" key="8">
    <source>
        <dbReference type="ARBA" id="ARBA00049551"/>
    </source>
</evidence>
<feature type="transmembrane region" description="Helical" evidence="9">
    <location>
        <begin position="88"/>
        <end position="107"/>
    </location>
</feature>
<dbReference type="PANTHER" id="PTHR11058">
    <property type="entry name" value="NADH-UBIQUINONE OXIDOREDUCTASE CHAIN 3"/>
    <property type="match status" value="1"/>
</dbReference>
<evidence type="ECO:0000256" key="5">
    <source>
        <dbReference type="ARBA" id="ARBA00022692"/>
    </source>
</evidence>
<keyword evidence="6 9" id="KW-1133">Transmembrane helix</keyword>
<proteinExistence type="inferred from homology"/>
<dbReference type="AlphaFoldDB" id="A0A0C5C4F7"/>
<keyword evidence="9" id="KW-0520">NAD</keyword>
<sequence>MIYLLILSFALAAGLSSLLLIISSLLSKKSLLDQEKSSPFECGFDPKNTSRIPFSIRFFLIAIIFLVFDIEISILLPLGIVSGSLDPVSWLMVGGIFLGLVTLGLYYEWLDQTLSWIS</sequence>
<accession>A0A0C5C4F7</accession>
<keyword evidence="9" id="KW-0679">Respiratory chain</keyword>
<evidence type="ECO:0000256" key="3">
    <source>
        <dbReference type="ARBA" id="ARBA00021007"/>
    </source>
</evidence>
<dbReference type="PANTHER" id="PTHR11058:SF9">
    <property type="entry name" value="NADH-UBIQUINONE OXIDOREDUCTASE CHAIN 3"/>
    <property type="match status" value="1"/>
</dbReference>
<keyword evidence="7 9" id="KW-0472">Membrane</keyword>
<dbReference type="GO" id="GO:0008137">
    <property type="term" value="F:NADH dehydrogenase (ubiquinone) activity"/>
    <property type="evidence" value="ECO:0007669"/>
    <property type="project" value="UniProtKB-UniRule"/>
</dbReference>
<dbReference type="GO" id="GO:0031966">
    <property type="term" value="C:mitochondrial membrane"/>
    <property type="evidence" value="ECO:0007669"/>
    <property type="project" value="UniProtKB-SubCell"/>
</dbReference>
<dbReference type="InterPro" id="IPR000440">
    <property type="entry name" value="NADH_UbQ/plastoQ_OxRdtase_su3"/>
</dbReference>
<name>A0A0C5C4F7_9CRUS</name>
<feature type="transmembrane region" description="Helical" evidence="9">
    <location>
        <begin position="54"/>
        <end position="76"/>
    </location>
</feature>
<dbReference type="EMBL" id="KP294311">
    <property type="protein sequence ID" value="AJN90587.1"/>
    <property type="molecule type" value="Genomic_DNA"/>
</dbReference>
<evidence type="ECO:0000256" key="1">
    <source>
        <dbReference type="ARBA" id="ARBA00004370"/>
    </source>
</evidence>
<reference evidence="10" key="1">
    <citation type="submission" date="2014-12" db="EMBL/GenBank/DDBJ databases">
        <title>The complete mitogenome of Lepas anserifera.</title>
        <authorList>
            <person name="Lee Y.P."/>
            <person name="Gan H.M."/>
            <person name="Austin C."/>
        </authorList>
    </citation>
    <scope>NUCLEOTIDE SEQUENCE</scope>
</reference>
<evidence type="ECO:0000256" key="2">
    <source>
        <dbReference type="ARBA" id="ARBA00008472"/>
    </source>
</evidence>
<dbReference type="EC" id="7.1.1.2" evidence="9"/>
<comment type="subcellular location">
    <subcellularLocation>
        <location evidence="1">Membrane</location>
    </subcellularLocation>
    <subcellularLocation>
        <location evidence="9">Mitochondrion membrane</location>
        <topology evidence="9">Multi-pass membrane protein</topology>
    </subcellularLocation>
</comment>
<dbReference type="InterPro" id="IPR038430">
    <property type="entry name" value="NDAH_ubi_oxred_su3_sf"/>
</dbReference>
<evidence type="ECO:0000256" key="9">
    <source>
        <dbReference type="RuleBase" id="RU003640"/>
    </source>
</evidence>
<gene>
    <name evidence="10" type="primary">nad3</name>
</gene>
<evidence type="ECO:0000313" key="10">
    <source>
        <dbReference type="EMBL" id="AJN90587.1"/>
    </source>
</evidence>